<dbReference type="Proteomes" id="UP000018087">
    <property type="component" value="Unassembled WGS sequence"/>
</dbReference>
<feature type="transmembrane region" description="Helical" evidence="2">
    <location>
        <begin position="78"/>
        <end position="98"/>
    </location>
</feature>
<dbReference type="eggNOG" id="ENOG502SKYH">
    <property type="taxonomic scope" value="Eukaryota"/>
</dbReference>
<proteinExistence type="predicted"/>
<reference evidence="4" key="1">
    <citation type="journal article" date="2014" name="Genome Announc.">
        <title>Genome sequence of the pathogenic fungus Sporothrix schenckii (ATCC 58251).</title>
        <authorList>
            <person name="Cuomo C.A."/>
            <person name="Rodriguez-Del Valle N."/>
            <person name="Perez-Sanchez L."/>
            <person name="Abouelleil A."/>
            <person name="Goldberg J."/>
            <person name="Young S."/>
            <person name="Zeng Q."/>
            <person name="Birren B.W."/>
        </authorList>
    </citation>
    <scope>NUCLEOTIDE SEQUENCE [LARGE SCALE GENOMIC DNA]</scope>
    <source>
        <strain evidence="4">ATCC 58251 / de Perez 2211183</strain>
    </source>
</reference>
<dbReference type="OrthoDB" id="3202396at2759"/>
<dbReference type="STRING" id="1391915.U7PNA3"/>
<evidence type="ECO:0000256" key="2">
    <source>
        <dbReference type="SAM" id="Phobius"/>
    </source>
</evidence>
<sequence length="326" mass="35028">MDESTNTSGGLHPDTVPSPPQDCEFRSVVAPTTVRPTQWTQIAPAHIIKDAFRLHTLLAIGAGLQLAVSAAVPMPYCVIPAGALLVLAAAVTLVQILLPTRHGMRAGVLPGRTTAHMPTPHGRYAPTMPPQESVVVFHFGARFNHPLGVLAPGAQAMTRHFRATLAALERERTVYGLLGGDLFRGGAAARTSHDTLFLVLYFRDVHGLQRFAASAVHREALAWLTGRTATVAGDSRRSSSSGRYPHLSAFHETFVVPAGHYESLYINTAPILLGNTHTEKTGEAGEAGEAGEGEDSQRADKVWLSSLVDADDERLRSMTARLKRSL</sequence>
<dbReference type="InterPro" id="IPR025444">
    <property type="entry name" value="Monooxy_af470"/>
</dbReference>
<evidence type="ECO:0000313" key="4">
    <source>
        <dbReference type="Proteomes" id="UP000018087"/>
    </source>
</evidence>
<accession>U7PNA3</accession>
<dbReference type="AlphaFoldDB" id="U7PNA3"/>
<name>U7PNA3_SPOS1</name>
<gene>
    <name evidence="3" type="ORF">HMPREF1624_07138</name>
</gene>
<keyword evidence="4" id="KW-1185">Reference proteome</keyword>
<feature type="region of interest" description="Disordered" evidence="1">
    <location>
        <begin position="1"/>
        <end position="22"/>
    </location>
</feature>
<keyword evidence="2" id="KW-0812">Transmembrane</keyword>
<dbReference type="HOGENOM" id="CLU_053354_1_0_1"/>
<organism evidence="3 4">
    <name type="scientific">Sporothrix schenckii (strain ATCC 58251 / de Perez 2211183)</name>
    <name type="common">Rose-picker's disease fungus</name>
    <dbReference type="NCBI Taxonomy" id="1391915"/>
    <lineage>
        <taxon>Eukaryota</taxon>
        <taxon>Fungi</taxon>
        <taxon>Dikarya</taxon>
        <taxon>Ascomycota</taxon>
        <taxon>Pezizomycotina</taxon>
        <taxon>Sordariomycetes</taxon>
        <taxon>Sordariomycetidae</taxon>
        <taxon>Ophiostomatales</taxon>
        <taxon>Ophiostomataceae</taxon>
        <taxon>Sporothrix</taxon>
    </lineage>
</organism>
<protein>
    <submittedName>
        <fullName evidence="3">Uncharacterized protein</fullName>
    </submittedName>
</protein>
<keyword evidence="2" id="KW-1133">Transmembrane helix</keyword>
<evidence type="ECO:0000256" key="1">
    <source>
        <dbReference type="SAM" id="MobiDB-lite"/>
    </source>
</evidence>
<dbReference type="EMBL" id="KI440850">
    <property type="protein sequence ID" value="ERS96229.1"/>
    <property type="molecule type" value="Genomic_DNA"/>
</dbReference>
<evidence type="ECO:0000313" key="3">
    <source>
        <dbReference type="EMBL" id="ERS96229.1"/>
    </source>
</evidence>
<keyword evidence="2" id="KW-0472">Membrane</keyword>
<dbReference type="Pfam" id="PF13826">
    <property type="entry name" value="Monooxy_af470-like"/>
    <property type="match status" value="1"/>
</dbReference>